<gene>
    <name evidence="1" type="ORF">DWB77_03656</name>
</gene>
<dbReference type="Pfam" id="PF11209">
    <property type="entry name" value="LmeA"/>
    <property type="match status" value="1"/>
</dbReference>
<organism evidence="1 2">
    <name type="scientific">Streptomyces hundungensis</name>
    <dbReference type="NCBI Taxonomy" id="1077946"/>
    <lineage>
        <taxon>Bacteria</taxon>
        <taxon>Bacillati</taxon>
        <taxon>Actinomycetota</taxon>
        <taxon>Actinomycetes</taxon>
        <taxon>Kitasatosporales</taxon>
        <taxon>Streptomycetaceae</taxon>
        <taxon>Streptomyces</taxon>
    </lineage>
</organism>
<dbReference type="KEGG" id="shun:DWB77_03656"/>
<dbReference type="InterPro" id="IPR021373">
    <property type="entry name" value="DUF2993"/>
</dbReference>
<evidence type="ECO:0000313" key="2">
    <source>
        <dbReference type="Proteomes" id="UP000271554"/>
    </source>
</evidence>
<reference evidence="1 2" key="1">
    <citation type="submission" date="2018-10" db="EMBL/GenBank/DDBJ databases">
        <title>Relationship between Morphology and Antimicrobial Activity in Streptomyces.</title>
        <authorList>
            <person name="Kang H.J."/>
            <person name="Kim S.B."/>
        </authorList>
    </citation>
    <scope>NUCLEOTIDE SEQUENCE [LARGE SCALE GENOMIC DNA]</scope>
    <source>
        <strain evidence="1 2">BH38</strain>
    </source>
</reference>
<name>A0A387HL53_9ACTN</name>
<evidence type="ECO:0000313" key="1">
    <source>
        <dbReference type="EMBL" id="AYG81508.1"/>
    </source>
</evidence>
<protein>
    <recommendedName>
        <fullName evidence="3">DUF2993 domain-containing protein</fullName>
    </recommendedName>
</protein>
<keyword evidence="2" id="KW-1185">Reference proteome</keyword>
<proteinExistence type="predicted"/>
<dbReference type="RefSeq" id="WP_174248570.1">
    <property type="nucleotide sequence ID" value="NZ_CP032698.1"/>
</dbReference>
<accession>A0A387HL53</accession>
<dbReference type="Proteomes" id="UP000271554">
    <property type="component" value="Chromosome"/>
</dbReference>
<dbReference type="AlphaFoldDB" id="A0A387HL53"/>
<evidence type="ECO:0008006" key="3">
    <source>
        <dbReference type="Google" id="ProtNLM"/>
    </source>
</evidence>
<sequence length="249" mass="25660">MRALRILLIIAIVLGGIFVAVDRVAVNIAESKTADKIKSSQRLASTPDVDIKGFPFLTQVVGKELDEVDVSLSGVTATAGGHSVNVTEVTAELHAVKIDGSFSSAVAGRAQGAARISYADLSKAAPKGATVGYAGPERAAKGQVKVTGPLADLLEGQGVVLPAAIKALLQGRTVSAYSTVSLNGSGAVQLRAESLPALPVPGFDQRLRKAVDYDLKIDGMPSSIKLNKVTASEEGLRFSGEGTEVRLAG</sequence>
<dbReference type="EMBL" id="CP032698">
    <property type="protein sequence ID" value="AYG81508.1"/>
    <property type="molecule type" value="Genomic_DNA"/>
</dbReference>